<protein>
    <submittedName>
        <fullName evidence="2">Sca1 complex scaffold protein scaa</fullName>
    </submittedName>
</protein>
<dbReference type="PANTHER" id="PTHR37516">
    <property type="entry name" value="SCA1 COMPLEX SCAFFOLD PROTEIN SCAA"/>
    <property type="match status" value="1"/>
</dbReference>
<feature type="compositionally biased region" description="Basic residues" evidence="1">
    <location>
        <begin position="739"/>
        <end position="757"/>
    </location>
</feature>
<reference evidence="2" key="1">
    <citation type="submission" date="2022-08" db="EMBL/GenBank/DDBJ databases">
        <title>Novel sulphate-reducing endosymbionts in the free-living metamonad Anaeramoeba.</title>
        <authorList>
            <person name="Jerlstrom-Hultqvist J."/>
            <person name="Cepicka I."/>
            <person name="Gallot-Lavallee L."/>
            <person name="Salas-Leiva D."/>
            <person name="Curtis B.A."/>
            <person name="Zahonova K."/>
            <person name="Pipaliya S."/>
            <person name="Dacks J."/>
            <person name="Roger A.J."/>
        </authorList>
    </citation>
    <scope>NUCLEOTIDE SEQUENCE</scope>
    <source>
        <strain evidence="2">Busselton2</strain>
    </source>
</reference>
<dbReference type="GO" id="GO:0005829">
    <property type="term" value="C:cytosol"/>
    <property type="evidence" value="ECO:0007669"/>
    <property type="project" value="TreeGrafter"/>
</dbReference>
<proteinExistence type="predicted"/>
<feature type="compositionally biased region" description="Basic and acidic residues" evidence="1">
    <location>
        <begin position="758"/>
        <end position="767"/>
    </location>
</feature>
<dbReference type="Proteomes" id="UP001146793">
    <property type="component" value="Unassembled WGS sequence"/>
</dbReference>
<evidence type="ECO:0000313" key="2">
    <source>
        <dbReference type="EMBL" id="KAJ3437145.1"/>
    </source>
</evidence>
<name>A0AAV7Z977_9EUKA</name>
<dbReference type="GO" id="GO:1904515">
    <property type="term" value="P:positive regulation of TORC2 signaling"/>
    <property type="evidence" value="ECO:0007669"/>
    <property type="project" value="TreeGrafter"/>
</dbReference>
<feature type="compositionally biased region" description="Basic and acidic residues" evidence="1">
    <location>
        <begin position="1085"/>
        <end position="1109"/>
    </location>
</feature>
<organism evidence="2 3">
    <name type="scientific">Anaeramoeba flamelloides</name>
    <dbReference type="NCBI Taxonomy" id="1746091"/>
    <lineage>
        <taxon>Eukaryota</taxon>
        <taxon>Metamonada</taxon>
        <taxon>Anaeramoebidae</taxon>
        <taxon>Anaeramoeba</taxon>
    </lineage>
</organism>
<sequence length="1497" mass="176602">MSSLKQEIKTSKEKLKDTNERELKSNKKNEVSTTTIKESGIRIFQGIGGKYQGPNIKEKEIPQTRSEKRQTTKFPVFVDNEGNFYDIHYFPIEKSEVYFRDEEIDDQEIDDFEDEDDEFDLKYFKTKKDVWETQNTLLKSNAPKNPEFLPEFPNDEDFEFFKDYELAILKWHDKVEKYMGYLQLPQTIGASYHRPIDISGGDMLGGIGTTEDITEIDVTEMDTGTDQDTQSEVSEFGSDEEKLKSMDGESDKNNSNKKLTIEKEKETGKGTETETKMEKKKEKEKEKEKEQETETEMETKTEKEKEQEKGKVKEQDHENENENEKTKEKEDEKKLSIEKEQEIEFDSNDDDWVMIDRNNIQNKKKKKEIDENLQESLQKNVDNTDNSEKSEIKDSTKNSPSEKRKLTTETSEKSEKSDKGNESEKKLIKEIEVDVEEQFSLDPQQEYQLFKLSEYPEMLSCSILHLQKEEPWHSLTIPSEPVPEYYPTFGEYLRAYERWVQLCLKTLQIIPLHATQFDQQVGLKSTKVIDKKSKIIKSKRNSFIHYYSWYQKIIKLNERFDIRKQLLNLSVIDSKLAGKVKKIDYWNKMKGQDQGLVTDFINKLSQKIQKNLKKFKNQSKAILGKYHGVLEGFGPISKGSNELSYKALMRNDVELSLESQRLDCLQRFGNKTVEFSVAEYELQEKVYWNKIQYDEQYLYSCEQKVINLHFFSRLDYLNSWYNPKEITYKKENEIEINKKERKKRGKNKRKKSKRGKKGKENENKKEKEKEKELTYLDEFLSIINQKNLKRLLNIYQQSNSTIVHGKLSFILSNLIITTKGLNIFGNIIEKQLLKEIYWFTYGFCFFNKQNYNIYTYKDEIIILLIEKYGKNHIILEFINTIYLFYYLNTLLTRFNFNNHESFKTFLKKEIQKIYVKMVNFLSENINIFENDIFKGIANKSSSISSFYLFLFIQLLNIKGKELLNILFSIKVDFVFRMRLLTNSRFTHVQNASKIIWKKMFDSDFLFYFSKNYAGATQNILDDLFIDLEKNKNIYLNQDENSEDVDKMEMEKEKEIKIENKNDKDKVQGQEHVKGKGVENDDEKDNENKKAKIDRQEENNERKSEYQKKKKNENLDLKKRKILITKENLIPITSHITLIATEFCTFLYQKLSKQPNIPFNYNQTVLFSKSLFLEILNIIHTKQAKNLYDPMLNQVAKFLAEYTNGLKKLGIITSQLPNKNKNKKPSKNKKGMDLVRTISNTENEISLITPEKIPKISFSLDDIMKILDITLNARNDSYQFKKLMIDCLRNFLKIRDLYPLFIESKKFFEKILECSHQDSDIQYNKNIWKAIFQLIKYQEGFCSFLAKKEKLGNLLEVFLAISTKDKDKHLFFSSSNRYRYFAKILEMSNVEAKRLSQNKPSARPYTKDPVKSMKKDIEIIVDAFIKKNMHIKLDMGSKKFMKGYQGGTFVSISKIYHLMNTTSVCSKMLKEFKKSKAYSKVVADFKTMSTGIIKASKK</sequence>
<evidence type="ECO:0000256" key="1">
    <source>
        <dbReference type="SAM" id="MobiDB-lite"/>
    </source>
</evidence>
<feature type="compositionally biased region" description="Acidic residues" evidence="1">
    <location>
        <begin position="343"/>
        <end position="353"/>
    </location>
</feature>
<feature type="compositionally biased region" description="Basic and acidic residues" evidence="1">
    <location>
        <begin position="1"/>
        <end position="30"/>
    </location>
</feature>
<gene>
    <name evidence="2" type="ORF">M0812_19218</name>
</gene>
<feature type="compositionally biased region" description="Basic and acidic residues" evidence="1">
    <location>
        <begin position="1044"/>
        <end position="1078"/>
    </location>
</feature>
<feature type="region of interest" description="Disordered" evidence="1">
    <location>
        <begin position="738"/>
        <end position="767"/>
    </location>
</feature>
<accession>A0AAV7Z977</accession>
<feature type="compositionally biased region" description="Polar residues" evidence="1">
    <location>
        <begin position="374"/>
        <end position="384"/>
    </location>
</feature>
<dbReference type="InterPro" id="IPR037474">
    <property type="entry name" value="ScaA"/>
</dbReference>
<comment type="caution">
    <text evidence="2">The sequence shown here is derived from an EMBL/GenBank/DDBJ whole genome shotgun (WGS) entry which is preliminary data.</text>
</comment>
<feature type="compositionally biased region" description="Basic and acidic residues" evidence="1">
    <location>
        <begin position="386"/>
        <end position="425"/>
    </location>
</feature>
<dbReference type="EMBL" id="JANTQA010000036">
    <property type="protein sequence ID" value="KAJ3437145.1"/>
    <property type="molecule type" value="Genomic_DNA"/>
</dbReference>
<dbReference type="GO" id="GO:0046579">
    <property type="term" value="P:positive regulation of Ras protein signal transduction"/>
    <property type="evidence" value="ECO:0007669"/>
    <property type="project" value="TreeGrafter"/>
</dbReference>
<dbReference type="PANTHER" id="PTHR37516:SF1">
    <property type="entry name" value="SCA1 COMPLEX SCAFFOLD PROTEIN SCAA"/>
    <property type="match status" value="1"/>
</dbReference>
<feature type="region of interest" description="Disordered" evidence="1">
    <location>
        <begin position="1044"/>
        <end position="1109"/>
    </location>
</feature>
<dbReference type="GO" id="GO:0005886">
    <property type="term" value="C:plasma membrane"/>
    <property type="evidence" value="ECO:0007669"/>
    <property type="project" value="TreeGrafter"/>
</dbReference>
<feature type="compositionally biased region" description="Basic and acidic residues" evidence="1">
    <location>
        <begin position="239"/>
        <end position="342"/>
    </location>
</feature>
<evidence type="ECO:0000313" key="3">
    <source>
        <dbReference type="Proteomes" id="UP001146793"/>
    </source>
</evidence>
<feature type="region of interest" description="Disordered" evidence="1">
    <location>
        <begin position="1"/>
        <end position="32"/>
    </location>
</feature>
<feature type="region of interest" description="Disordered" evidence="1">
    <location>
        <begin position="222"/>
        <end position="425"/>
    </location>
</feature>